<feature type="non-terminal residue" evidence="2">
    <location>
        <position position="1"/>
    </location>
</feature>
<reference evidence="2" key="1">
    <citation type="journal article" date="2014" name="Front. Microbiol.">
        <title>High frequency of phylogenetically diverse reductive dehalogenase-homologous genes in deep subseafloor sedimentary metagenomes.</title>
        <authorList>
            <person name="Kawai M."/>
            <person name="Futagami T."/>
            <person name="Toyoda A."/>
            <person name="Takaki Y."/>
            <person name="Nishi S."/>
            <person name="Hori S."/>
            <person name="Arai W."/>
            <person name="Tsubouchi T."/>
            <person name="Morono Y."/>
            <person name="Uchiyama I."/>
            <person name="Ito T."/>
            <person name="Fujiyama A."/>
            <person name="Inagaki F."/>
            <person name="Takami H."/>
        </authorList>
    </citation>
    <scope>NUCLEOTIDE SEQUENCE</scope>
    <source>
        <strain evidence="2">Expedition CK06-06</strain>
    </source>
</reference>
<feature type="compositionally biased region" description="Polar residues" evidence="1">
    <location>
        <begin position="11"/>
        <end position="29"/>
    </location>
</feature>
<accession>X1VFE8</accession>
<evidence type="ECO:0000256" key="1">
    <source>
        <dbReference type="SAM" id="MobiDB-lite"/>
    </source>
</evidence>
<feature type="compositionally biased region" description="Basic and acidic residues" evidence="1">
    <location>
        <begin position="1"/>
        <end position="10"/>
    </location>
</feature>
<feature type="compositionally biased region" description="Acidic residues" evidence="1">
    <location>
        <begin position="47"/>
        <end position="56"/>
    </location>
</feature>
<comment type="caution">
    <text evidence="2">The sequence shown here is derived from an EMBL/GenBank/DDBJ whole genome shotgun (WGS) entry which is preliminary data.</text>
</comment>
<dbReference type="AlphaFoldDB" id="X1VFE8"/>
<feature type="compositionally biased region" description="Low complexity" evidence="1">
    <location>
        <begin position="37"/>
        <end position="46"/>
    </location>
</feature>
<organism evidence="2">
    <name type="scientific">marine sediment metagenome</name>
    <dbReference type="NCBI Taxonomy" id="412755"/>
    <lineage>
        <taxon>unclassified sequences</taxon>
        <taxon>metagenomes</taxon>
        <taxon>ecological metagenomes</taxon>
    </lineage>
</organism>
<feature type="compositionally biased region" description="Acidic residues" evidence="1">
    <location>
        <begin position="82"/>
        <end position="94"/>
    </location>
</feature>
<feature type="compositionally biased region" description="Basic and acidic residues" evidence="1">
    <location>
        <begin position="95"/>
        <end position="104"/>
    </location>
</feature>
<feature type="region of interest" description="Disordered" evidence="1">
    <location>
        <begin position="69"/>
        <end position="258"/>
    </location>
</feature>
<name>X1VFE8_9ZZZZ</name>
<sequence length="258" mass="26593">PGADDNDNRRSSVGMSTRGRTSLGEQSETIAAPLNIDSAPAASAAEVAEEEFDDSMAVDIPDRSGMEMTVALGGIQEQRAVEEDEHEDEEDESADESRVSKAEEGEGDDMSMEMTVARGCIASPAKSPKIGTPIVQTGKAEPPSPVKRVSASPSKRMDPKSPVRPASPALPGSPRRGHEHCHKPAAESPKAQRPVSPSKPAWGSPAAARAPASPTKLTPAKRRPSAPSTPSTTRVAPSAAGANGPSTPRSAAKAGPAT</sequence>
<dbReference type="EMBL" id="BARW01026450">
    <property type="protein sequence ID" value="GAJ05580.1"/>
    <property type="molecule type" value="Genomic_DNA"/>
</dbReference>
<feature type="compositionally biased region" description="Low complexity" evidence="1">
    <location>
        <begin position="200"/>
        <end position="214"/>
    </location>
</feature>
<feature type="compositionally biased region" description="Polar residues" evidence="1">
    <location>
        <begin position="226"/>
        <end position="235"/>
    </location>
</feature>
<feature type="region of interest" description="Disordered" evidence="1">
    <location>
        <begin position="1"/>
        <end position="57"/>
    </location>
</feature>
<feature type="non-terminal residue" evidence="2">
    <location>
        <position position="258"/>
    </location>
</feature>
<dbReference type="Pfam" id="PF15402">
    <property type="entry name" value="MELT_2"/>
    <property type="match status" value="2"/>
</dbReference>
<protein>
    <submittedName>
        <fullName evidence="2">Uncharacterized protein</fullName>
    </submittedName>
</protein>
<evidence type="ECO:0000313" key="2">
    <source>
        <dbReference type="EMBL" id="GAJ05580.1"/>
    </source>
</evidence>
<gene>
    <name evidence="2" type="ORF">S12H4_43139</name>
</gene>
<proteinExistence type="predicted"/>